<evidence type="ECO:0000256" key="2">
    <source>
        <dbReference type="ARBA" id="ARBA00006448"/>
    </source>
</evidence>
<keyword evidence="4 7" id="KW-0812">Transmembrane</keyword>
<feature type="transmembrane region" description="Helical" evidence="7">
    <location>
        <begin position="58"/>
        <end position="78"/>
    </location>
</feature>
<protein>
    <recommendedName>
        <fullName evidence="12">DUF421 domain-containing protein</fullName>
    </recommendedName>
</protein>
<dbReference type="InterPro" id="IPR023090">
    <property type="entry name" value="UPF0702_alpha/beta_dom_sf"/>
</dbReference>
<keyword evidence="11" id="KW-1185">Reference proteome</keyword>
<dbReference type="OrthoDB" id="1076133at2"/>
<dbReference type="PANTHER" id="PTHR34582">
    <property type="entry name" value="UPF0702 TRANSMEMBRANE PROTEIN YCAP"/>
    <property type="match status" value="1"/>
</dbReference>
<dbReference type="AlphaFoldDB" id="A0A1R1RYG8"/>
<evidence type="ECO:0000256" key="4">
    <source>
        <dbReference type="ARBA" id="ARBA00022692"/>
    </source>
</evidence>
<accession>A0A1R1RYG8</accession>
<name>A0A1R1RYG8_9BACI</name>
<comment type="similarity">
    <text evidence="2">Belongs to the UPF0702 family.</text>
</comment>
<dbReference type="Pfam" id="PF20730">
    <property type="entry name" value="YetF_N"/>
    <property type="match status" value="1"/>
</dbReference>
<dbReference type="InterPro" id="IPR048454">
    <property type="entry name" value="YetF_N"/>
</dbReference>
<evidence type="ECO:0000256" key="1">
    <source>
        <dbReference type="ARBA" id="ARBA00004651"/>
    </source>
</evidence>
<evidence type="ECO:0008006" key="12">
    <source>
        <dbReference type="Google" id="ProtNLM"/>
    </source>
</evidence>
<evidence type="ECO:0000256" key="6">
    <source>
        <dbReference type="ARBA" id="ARBA00023136"/>
    </source>
</evidence>
<reference evidence="10 11" key="1">
    <citation type="submission" date="2017-01" db="EMBL/GenBank/DDBJ databases">
        <title>Bacillus phylogenomics.</title>
        <authorList>
            <person name="Dunlap C."/>
        </authorList>
    </citation>
    <scope>NUCLEOTIDE SEQUENCE [LARGE SCALE GENOMIC DNA]</scope>
    <source>
        <strain evidence="10 11">NRRL B-41282</strain>
    </source>
</reference>
<evidence type="ECO:0000313" key="11">
    <source>
        <dbReference type="Proteomes" id="UP000187367"/>
    </source>
</evidence>
<feature type="domain" description="YetF C-terminal" evidence="8">
    <location>
        <begin position="80"/>
        <end position="213"/>
    </location>
</feature>
<evidence type="ECO:0000259" key="9">
    <source>
        <dbReference type="Pfam" id="PF20730"/>
    </source>
</evidence>
<keyword evidence="3" id="KW-1003">Cell membrane</keyword>
<comment type="subcellular location">
    <subcellularLocation>
        <location evidence="1">Cell membrane</location>
        <topology evidence="1">Multi-pass membrane protein</topology>
    </subcellularLocation>
</comment>
<evidence type="ECO:0000256" key="5">
    <source>
        <dbReference type="ARBA" id="ARBA00022989"/>
    </source>
</evidence>
<dbReference type="EMBL" id="MTJL01000028">
    <property type="protein sequence ID" value="OMI03587.1"/>
    <property type="molecule type" value="Genomic_DNA"/>
</dbReference>
<evidence type="ECO:0000256" key="3">
    <source>
        <dbReference type="ARBA" id="ARBA00022475"/>
    </source>
</evidence>
<evidence type="ECO:0000313" key="10">
    <source>
        <dbReference type="EMBL" id="OMI03587.1"/>
    </source>
</evidence>
<comment type="caution">
    <text evidence="10">The sequence shown here is derived from an EMBL/GenBank/DDBJ whole genome shotgun (WGS) entry which is preliminary data.</text>
</comment>
<dbReference type="Proteomes" id="UP000187367">
    <property type="component" value="Unassembled WGS sequence"/>
</dbReference>
<keyword evidence="6 7" id="KW-0472">Membrane</keyword>
<gene>
    <name evidence="10" type="ORF">BW143_14405</name>
</gene>
<organism evidence="10 11">
    <name type="scientific">Bacillus swezeyi</name>
    <dbReference type="NCBI Taxonomy" id="1925020"/>
    <lineage>
        <taxon>Bacteria</taxon>
        <taxon>Bacillati</taxon>
        <taxon>Bacillota</taxon>
        <taxon>Bacilli</taxon>
        <taxon>Bacillales</taxon>
        <taxon>Bacillaceae</taxon>
        <taxon>Bacillus</taxon>
    </lineage>
</organism>
<dbReference type="Gene3D" id="3.30.240.20">
    <property type="entry name" value="bsu07140 like domains"/>
    <property type="match status" value="2"/>
</dbReference>
<dbReference type="InterPro" id="IPR007353">
    <property type="entry name" value="DUF421"/>
</dbReference>
<dbReference type="RefSeq" id="WP_076761052.1">
    <property type="nucleotide sequence ID" value="NZ_JARMMH010000008.1"/>
</dbReference>
<keyword evidence="5 7" id="KW-1133">Transmembrane helix</keyword>
<dbReference type="Pfam" id="PF04239">
    <property type="entry name" value="DUF421"/>
    <property type="match status" value="1"/>
</dbReference>
<sequence>MDYIHLVVELTVGFAALFLMTKILGKTQFAQITPFDFISALILGEMVGNAIFDEAVTIWKILFAIIVWGILIYSIEVLSQKVQAMRGFLEGRPSLIINKGKIDYNALKKNKLDLNQLQTLAREKGCFSLNEIDFAILETDGTLSVLPKHQYGMTTKQDLNIPYKPVQLPVSLILDGQLEKDNLHEAGFDELWLQNQLSSQNINQYSDVLYAEWRGDEGQLYITKY</sequence>
<dbReference type="GO" id="GO:0005886">
    <property type="term" value="C:plasma membrane"/>
    <property type="evidence" value="ECO:0007669"/>
    <property type="project" value="UniProtKB-SubCell"/>
</dbReference>
<feature type="domain" description="YetF-like N-terminal transmembrane" evidence="9">
    <location>
        <begin position="3"/>
        <end position="77"/>
    </location>
</feature>
<accession>A0A1R1QH82</accession>
<evidence type="ECO:0000259" key="8">
    <source>
        <dbReference type="Pfam" id="PF04239"/>
    </source>
</evidence>
<feature type="transmembrane region" description="Helical" evidence="7">
    <location>
        <begin position="6"/>
        <end position="25"/>
    </location>
</feature>
<evidence type="ECO:0000256" key="7">
    <source>
        <dbReference type="SAM" id="Phobius"/>
    </source>
</evidence>
<proteinExistence type="inferred from homology"/>
<dbReference type="PANTHER" id="PTHR34582:SF5">
    <property type="entry name" value="UPF0702 TRANSMEMBRANE PROTEIN YETF"/>
    <property type="match status" value="1"/>
</dbReference>